<keyword evidence="2" id="KW-0540">Nuclease</keyword>
<dbReference type="InterPro" id="IPR029060">
    <property type="entry name" value="PIN-like_dom_sf"/>
</dbReference>
<evidence type="ECO:0000313" key="8">
    <source>
        <dbReference type="Proteomes" id="UP000766595"/>
    </source>
</evidence>
<keyword evidence="5" id="KW-0460">Magnesium</keyword>
<proteinExistence type="predicted"/>
<dbReference type="Pfam" id="PF01850">
    <property type="entry name" value="PIN"/>
    <property type="match status" value="1"/>
</dbReference>
<keyword evidence="4" id="KW-0378">Hydrolase</keyword>
<feature type="domain" description="PIN" evidence="6">
    <location>
        <begin position="3"/>
        <end position="118"/>
    </location>
</feature>
<dbReference type="RefSeq" id="WP_261968656.1">
    <property type="nucleotide sequence ID" value="NZ_JAHHZF010000005.1"/>
</dbReference>
<dbReference type="CDD" id="cd18760">
    <property type="entry name" value="PIN_MtVapC3-like"/>
    <property type="match status" value="1"/>
</dbReference>
<comment type="caution">
    <text evidence="7">The sequence shown here is derived from an EMBL/GenBank/DDBJ whole genome shotgun (WGS) entry which is preliminary data.</text>
</comment>
<organism evidence="7 8">
    <name type="scientific">Prosthecodimorpha staleyi</name>
    <dbReference type="NCBI Taxonomy" id="2840188"/>
    <lineage>
        <taxon>Bacteria</taxon>
        <taxon>Pseudomonadati</taxon>
        <taxon>Pseudomonadota</taxon>
        <taxon>Alphaproteobacteria</taxon>
        <taxon>Hyphomicrobiales</taxon>
        <taxon>Ancalomicrobiaceae</taxon>
        <taxon>Prosthecodimorpha</taxon>
    </lineage>
</organism>
<evidence type="ECO:0000256" key="1">
    <source>
        <dbReference type="ARBA" id="ARBA00022649"/>
    </source>
</evidence>
<evidence type="ECO:0000313" key="7">
    <source>
        <dbReference type="EMBL" id="MBT9290037.1"/>
    </source>
</evidence>
<dbReference type="PANTHER" id="PTHR42740">
    <property type="entry name" value="RIBONUCLEASE VAPC3"/>
    <property type="match status" value="1"/>
</dbReference>
<keyword evidence="3" id="KW-0479">Metal-binding</keyword>
<dbReference type="Gene3D" id="3.40.50.1010">
    <property type="entry name" value="5'-nuclease"/>
    <property type="match status" value="1"/>
</dbReference>
<evidence type="ECO:0000256" key="3">
    <source>
        <dbReference type="ARBA" id="ARBA00022723"/>
    </source>
</evidence>
<gene>
    <name evidence="7" type="ORF">KL771_11260</name>
</gene>
<protein>
    <submittedName>
        <fullName evidence="7">PIN domain nuclease</fullName>
    </submittedName>
</protein>
<accession>A0A947D897</accession>
<dbReference type="InterPro" id="IPR051749">
    <property type="entry name" value="PINc/VapC_TA_RNase"/>
</dbReference>
<dbReference type="InterPro" id="IPR002716">
    <property type="entry name" value="PIN_dom"/>
</dbReference>
<keyword evidence="1" id="KW-1277">Toxin-antitoxin system</keyword>
<evidence type="ECO:0000256" key="5">
    <source>
        <dbReference type="ARBA" id="ARBA00022842"/>
    </source>
</evidence>
<evidence type="ECO:0000259" key="6">
    <source>
        <dbReference type="Pfam" id="PF01850"/>
    </source>
</evidence>
<dbReference type="GO" id="GO:0046872">
    <property type="term" value="F:metal ion binding"/>
    <property type="evidence" value="ECO:0007669"/>
    <property type="project" value="UniProtKB-KW"/>
</dbReference>
<dbReference type="Proteomes" id="UP000766595">
    <property type="component" value="Unassembled WGS sequence"/>
</dbReference>
<dbReference type="AlphaFoldDB" id="A0A947D897"/>
<keyword evidence="8" id="KW-1185">Reference proteome</keyword>
<reference evidence="7 8" key="1">
    <citation type="submission" date="2021-06" db="EMBL/GenBank/DDBJ databases">
        <authorList>
            <person name="Grouzdev D.S."/>
            <person name="Koziaeva V."/>
        </authorList>
    </citation>
    <scope>NUCLEOTIDE SEQUENCE [LARGE SCALE GENOMIC DNA]</scope>
    <source>
        <strain evidence="7 8">22</strain>
    </source>
</reference>
<dbReference type="EMBL" id="JAHHZF010000005">
    <property type="protein sequence ID" value="MBT9290037.1"/>
    <property type="molecule type" value="Genomic_DNA"/>
</dbReference>
<evidence type="ECO:0000256" key="2">
    <source>
        <dbReference type="ARBA" id="ARBA00022722"/>
    </source>
</evidence>
<dbReference type="GO" id="GO:0004540">
    <property type="term" value="F:RNA nuclease activity"/>
    <property type="evidence" value="ECO:0007669"/>
    <property type="project" value="TreeGrafter"/>
</dbReference>
<dbReference type="GO" id="GO:0016787">
    <property type="term" value="F:hydrolase activity"/>
    <property type="evidence" value="ECO:0007669"/>
    <property type="project" value="UniProtKB-KW"/>
</dbReference>
<sequence length="131" mass="14408">MIVGDTSVWIELFRGGAGPSVRVLRQGVAVSDILVGDLILLEILQGAFDDTHAQALERRMRTFEIATMSDVNLAVEAAGHYRCLWARGVTIRKSIDLLFGTFCIRHGHALLHADRDFEPMATHPGLTLVPT</sequence>
<dbReference type="SUPFAM" id="SSF88723">
    <property type="entry name" value="PIN domain-like"/>
    <property type="match status" value="1"/>
</dbReference>
<name>A0A947D897_9HYPH</name>
<evidence type="ECO:0000256" key="4">
    <source>
        <dbReference type="ARBA" id="ARBA00022801"/>
    </source>
</evidence>
<dbReference type="PANTHER" id="PTHR42740:SF1">
    <property type="entry name" value="RIBONUCLEASE VAPC3"/>
    <property type="match status" value="1"/>
</dbReference>